<keyword evidence="4" id="KW-1185">Reference proteome</keyword>
<feature type="region of interest" description="Disordered" evidence="1">
    <location>
        <begin position="1"/>
        <end position="171"/>
    </location>
</feature>
<dbReference type="SMART" id="SM00213">
    <property type="entry name" value="UBQ"/>
    <property type="match status" value="1"/>
</dbReference>
<reference evidence="3 4" key="1">
    <citation type="submission" date="2024-11" db="EMBL/GenBank/DDBJ databases">
        <title>Chromosome-level genome assembly of the freshwater bivalve Anodonta woodiana.</title>
        <authorList>
            <person name="Chen X."/>
        </authorList>
    </citation>
    <scope>NUCLEOTIDE SEQUENCE [LARGE SCALE GENOMIC DNA]</scope>
    <source>
        <strain evidence="3">MN2024</strain>
        <tissue evidence="3">Gills</tissue>
    </source>
</reference>
<accession>A0ABD3UWM8</accession>
<feature type="compositionally biased region" description="Acidic residues" evidence="1">
    <location>
        <begin position="41"/>
        <end position="121"/>
    </location>
</feature>
<evidence type="ECO:0000256" key="1">
    <source>
        <dbReference type="SAM" id="MobiDB-lite"/>
    </source>
</evidence>
<dbReference type="PROSITE" id="PS50053">
    <property type="entry name" value="UBIQUITIN_2"/>
    <property type="match status" value="1"/>
</dbReference>
<dbReference type="SUPFAM" id="SSF54236">
    <property type="entry name" value="Ubiquitin-like"/>
    <property type="match status" value="1"/>
</dbReference>
<feature type="domain" description="Ubiquitin-like" evidence="2">
    <location>
        <begin position="181"/>
        <end position="259"/>
    </location>
</feature>
<dbReference type="Gene3D" id="3.10.20.90">
    <property type="entry name" value="Phosphatidylinositol 3-kinase Catalytic Subunit, Chain A, domain 1"/>
    <property type="match status" value="1"/>
</dbReference>
<sequence>MDNQEENPTEEEGEHELQEEKPDDMPQDDGRGQDIEPSEEHAEEEYGGEGEDMPDQPEDGQEGEQEAEEEYAEAGVDDTGEADNEGQAEEAAEDQPEGGANEEEFNEGTGEEPEPDEETEQPEASKSKTDEMVTRQKTVPSPEPNPVTKVFTGATETDKVKDEPEVDPYATTPRTKFNLEATATVKFVLMPSGQVVTLACTLGQTLGELKDHFSSELKMSVNLILLMFDGKSMTDTTTLADLGVGPNGTIQLELQSTDPVNTPIKTYRPRQEYHMPDVITVRVQTDDESYKDVVVEIERATRKKPYLGGYRHKNTGREYHHATAQTMQKARPPPPVERFCRNTQTIEQKHRVQQTTSDTSTQMTKIGVFVSNEEDKLLTPKKYTTSTEHHKMILSKIIIIQKYYRRWLAKCYVQRLKEDKHKRLQWEHQEEIKRRKEKEDRIKKEFERRMNPKTKEDFDLLYHALEKWRQEELERINNTLTDAERKAALCMLLDQETQLISAIGRHKMEADAENKDKRIQQFLEKAAAPRRWHGFDGKITEMDTPYTIRAKELQDIYNSINMKYLTQDERLDVLLTLKHTVKEHDCKLTQEIIELIDREADLLMRGVKESNLDGLRKRISTLFLQYIKTPTFNPEAAKLLKVPQDPSTLRKNIYFCSSCNSYLKSTEFSLSSNSRQVGKCRRCVKMDNDARVRQDYSHYRHMLKTLRKAEEAFGDDSKIAFLLQEHDLRYLVDKIWGGQSILSAWDDLFDLTMVRWEKYEEWSPWNCILITKDEAAAHEKLVNLEEGYGQVFINRINQKHVLARNYFSRLPGMAEHVREQANKKSKSGPAVSGQAVPVQG</sequence>
<dbReference type="Pfam" id="PF25805">
    <property type="entry name" value="IQUB"/>
    <property type="match status" value="1"/>
</dbReference>
<organism evidence="3 4">
    <name type="scientific">Sinanodonta woodiana</name>
    <name type="common">Chinese pond mussel</name>
    <name type="synonym">Anodonta woodiana</name>
    <dbReference type="NCBI Taxonomy" id="1069815"/>
    <lineage>
        <taxon>Eukaryota</taxon>
        <taxon>Metazoa</taxon>
        <taxon>Spiralia</taxon>
        <taxon>Lophotrochozoa</taxon>
        <taxon>Mollusca</taxon>
        <taxon>Bivalvia</taxon>
        <taxon>Autobranchia</taxon>
        <taxon>Heteroconchia</taxon>
        <taxon>Palaeoheterodonta</taxon>
        <taxon>Unionida</taxon>
        <taxon>Unionoidea</taxon>
        <taxon>Unionidae</taxon>
        <taxon>Unioninae</taxon>
        <taxon>Sinanodonta</taxon>
    </lineage>
</organism>
<dbReference type="Proteomes" id="UP001634394">
    <property type="component" value="Unassembled WGS sequence"/>
</dbReference>
<dbReference type="InterPro" id="IPR029071">
    <property type="entry name" value="Ubiquitin-like_domsf"/>
</dbReference>
<gene>
    <name evidence="3" type="ORF">ACJMK2_017021</name>
</gene>
<evidence type="ECO:0000313" key="3">
    <source>
        <dbReference type="EMBL" id="KAL3853485.1"/>
    </source>
</evidence>
<comment type="caution">
    <text evidence="3">The sequence shown here is derived from an EMBL/GenBank/DDBJ whole genome shotgun (WGS) entry which is preliminary data.</text>
</comment>
<dbReference type="InterPro" id="IPR037695">
    <property type="entry name" value="IQUB"/>
</dbReference>
<evidence type="ECO:0000313" key="4">
    <source>
        <dbReference type="Proteomes" id="UP001634394"/>
    </source>
</evidence>
<dbReference type="CDD" id="cd17061">
    <property type="entry name" value="Ubl_IQUB"/>
    <property type="match status" value="1"/>
</dbReference>
<dbReference type="EMBL" id="JBJQND010000015">
    <property type="protein sequence ID" value="KAL3853485.1"/>
    <property type="molecule type" value="Genomic_DNA"/>
</dbReference>
<evidence type="ECO:0000259" key="2">
    <source>
        <dbReference type="PROSITE" id="PS50053"/>
    </source>
</evidence>
<dbReference type="InterPro" id="IPR057887">
    <property type="entry name" value="IQUB_helical"/>
</dbReference>
<protein>
    <recommendedName>
        <fullName evidence="2">Ubiquitin-like domain-containing protein</fullName>
    </recommendedName>
</protein>
<dbReference type="InterPro" id="IPR000626">
    <property type="entry name" value="Ubiquitin-like_dom"/>
</dbReference>
<dbReference type="AlphaFoldDB" id="A0ABD3UWM8"/>
<feature type="compositionally biased region" description="Basic and acidic residues" evidence="1">
    <location>
        <begin position="15"/>
        <end position="40"/>
    </location>
</feature>
<dbReference type="Pfam" id="PF00240">
    <property type="entry name" value="ubiquitin"/>
    <property type="match status" value="1"/>
</dbReference>
<feature type="region of interest" description="Disordered" evidence="1">
    <location>
        <begin position="820"/>
        <end position="840"/>
    </location>
</feature>
<feature type="compositionally biased region" description="Acidic residues" evidence="1">
    <location>
        <begin position="1"/>
        <end position="14"/>
    </location>
</feature>
<name>A0ABD3UWM8_SINWO</name>
<feature type="compositionally biased region" description="Basic and acidic residues" evidence="1">
    <location>
        <begin position="123"/>
        <end position="134"/>
    </location>
</feature>
<proteinExistence type="predicted"/>
<dbReference type="PANTHER" id="PTHR21074:SF0">
    <property type="entry name" value="IQ AND UBIQUITIN-LIKE DOMAIN-CONTAINING PROTEIN"/>
    <property type="match status" value="1"/>
</dbReference>
<dbReference type="PANTHER" id="PTHR21074">
    <property type="entry name" value="IQ AND UBIQUITIN-LIKE DOMAIN-CONTAINING PROTEIN"/>
    <property type="match status" value="1"/>
</dbReference>